<dbReference type="PROSITE" id="PS50297">
    <property type="entry name" value="ANK_REP_REGION"/>
    <property type="match status" value="3"/>
</dbReference>
<dbReference type="OMA" id="GRQNEQI"/>
<dbReference type="OrthoDB" id="10254947at2759"/>
<dbReference type="InterPro" id="IPR036770">
    <property type="entry name" value="Ankyrin_rpt-contain_sf"/>
</dbReference>
<feature type="region of interest" description="Disordered" evidence="8">
    <location>
        <begin position="288"/>
        <end position="323"/>
    </location>
</feature>
<evidence type="ECO:0000256" key="5">
    <source>
        <dbReference type="ARBA" id="ARBA00041987"/>
    </source>
</evidence>
<evidence type="ECO:0000256" key="1">
    <source>
        <dbReference type="ARBA" id="ARBA00022737"/>
    </source>
</evidence>
<dbReference type="Gene3D" id="1.25.40.20">
    <property type="entry name" value="Ankyrin repeat-containing domain"/>
    <property type="match status" value="1"/>
</dbReference>
<dbReference type="AlphaFoldDB" id="A0A401NP54"/>
<comment type="caution">
    <text evidence="9">The sequence shown here is derived from an EMBL/GenBank/DDBJ whole genome shotgun (WGS) entry which is preliminary data.</text>
</comment>
<dbReference type="Pfam" id="PF12796">
    <property type="entry name" value="Ank_2"/>
    <property type="match status" value="2"/>
</dbReference>
<dbReference type="PRINTS" id="PR01415">
    <property type="entry name" value="ANKYRIN"/>
</dbReference>
<evidence type="ECO:0000256" key="2">
    <source>
        <dbReference type="ARBA" id="ARBA00023043"/>
    </source>
</evidence>
<dbReference type="SMART" id="SM00248">
    <property type="entry name" value="ANK"/>
    <property type="match status" value="5"/>
</dbReference>
<keyword evidence="10" id="KW-1185">Reference proteome</keyword>
<dbReference type="STRING" id="75743.A0A401NP54"/>
<evidence type="ECO:0000313" key="10">
    <source>
        <dbReference type="Proteomes" id="UP000288216"/>
    </source>
</evidence>
<name>A0A401NP54_SCYTO</name>
<dbReference type="InterPro" id="IPR002110">
    <property type="entry name" value="Ankyrin_rpt"/>
</dbReference>
<dbReference type="Proteomes" id="UP000288216">
    <property type="component" value="Unassembled WGS sequence"/>
</dbReference>
<evidence type="ECO:0000256" key="6">
    <source>
        <dbReference type="ARBA" id="ARBA00045368"/>
    </source>
</evidence>
<dbReference type="GO" id="GO:0071356">
    <property type="term" value="P:cellular response to tumor necrosis factor"/>
    <property type="evidence" value="ECO:0007669"/>
    <property type="project" value="TreeGrafter"/>
</dbReference>
<feature type="repeat" description="ANK" evidence="7">
    <location>
        <begin position="190"/>
        <end position="222"/>
    </location>
</feature>
<evidence type="ECO:0000256" key="4">
    <source>
        <dbReference type="ARBA" id="ARBA00041123"/>
    </source>
</evidence>
<dbReference type="EMBL" id="BFAA01007822">
    <property type="protein sequence ID" value="GCB62653.1"/>
    <property type="molecule type" value="Genomic_DNA"/>
</dbReference>
<keyword evidence="1" id="KW-0677">Repeat</keyword>
<evidence type="ECO:0000256" key="7">
    <source>
        <dbReference type="PROSITE-ProRule" id="PRU00023"/>
    </source>
</evidence>
<dbReference type="GO" id="GO:0005829">
    <property type="term" value="C:cytosol"/>
    <property type="evidence" value="ECO:0007669"/>
    <property type="project" value="TreeGrafter"/>
</dbReference>
<feature type="repeat" description="ANK" evidence="7">
    <location>
        <begin position="224"/>
        <end position="252"/>
    </location>
</feature>
<feature type="repeat" description="ANK" evidence="7">
    <location>
        <begin position="146"/>
        <end position="178"/>
    </location>
</feature>
<comment type="function">
    <text evidence="6">Inhibits the activity of dimeric NF-kappa-B/REL complexes by trapping REL (RELA/p65 and NFKB1/p50) dimers in the cytoplasm by masking their nuclear localization signals. On cellular stimulation by immune and pro-inflammatory responses, becomes phosphorylated promoting ubiquitination and degradation, enabling the dimeric RELA to translocate to the nucleus and activate transcription.</text>
</comment>
<organism evidence="9 10">
    <name type="scientific">Scyliorhinus torazame</name>
    <name type="common">Cloudy catshark</name>
    <name type="synonym">Catulus torazame</name>
    <dbReference type="NCBI Taxonomy" id="75743"/>
    <lineage>
        <taxon>Eukaryota</taxon>
        <taxon>Metazoa</taxon>
        <taxon>Chordata</taxon>
        <taxon>Craniata</taxon>
        <taxon>Vertebrata</taxon>
        <taxon>Chondrichthyes</taxon>
        <taxon>Elasmobranchii</taxon>
        <taxon>Galeomorphii</taxon>
        <taxon>Galeoidea</taxon>
        <taxon>Carcharhiniformes</taxon>
        <taxon>Scyliorhinidae</taxon>
        <taxon>Scyliorhinus</taxon>
    </lineage>
</organism>
<dbReference type="PANTHER" id="PTHR46680">
    <property type="entry name" value="NF-KAPPA-B INHIBITOR ALPHA"/>
    <property type="match status" value="1"/>
</dbReference>
<sequence length="323" mass="35999">MAQFAAGYRQGQDRSRNAKLLEPKLALEGERLDSGIDSMQEPEESLDSVTDRVDNLNIGSWGVEQQQPTQGWATFRSEDGDTFLHLAILHLRPDIASFLLWSERSVINVCNKSRQSPLHLSVIMRMPGLTGELVQAGADLETLDTFGNTALHLACEQGDPDCVNSLLDLTGTSNVTQQHREQDLEWRNFCGHACLHIAAMKGDCEIVERLLALGANINAQEPSSGRTPLHLAVEFQHREVVQLLIEHGADVNRLMYNSCTAFHLTAGRPDLEIREQLSQLTSSSLIPLYESSDSESEAEWDTRSDCEMPPDYDDLQIRGHSLH</sequence>
<proteinExistence type="inferred from homology"/>
<feature type="repeat" description="ANK" evidence="7">
    <location>
        <begin position="113"/>
        <end position="145"/>
    </location>
</feature>
<gene>
    <name evidence="9" type="ORF">scyTo_0014521</name>
</gene>
<keyword evidence="2 7" id="KW-0040">ANK repeat</keyword>
<dbReference type="GO" id="GO:0034142">
    <property type="term" value="P:toll-like receptor 4 signaling pathway"/>
    <property type="evidence" value="ECO:0007669"/>
    <property type="project" value="TreeGrafter"/>
</dbReference>
<dbReference type="GO" id="GO:0051059">
    <property type="term" value="F:NF-kappaB binding"/>
    <property type="evidence" value="ECO:0007669"/>
    <property type="project" value="TreeGrafter"/>
</dbReference>
<comment type="similarity">
    <text evidence="3">Belongs to the NF-kappa-B inhibitor family.</text>
</comment>
<reference evidence="9 10" key="1">
    <citation type="journal article" date="2018" name="Nat. Ecol. Evol.">
        <title>Shark genomes provide insights into elasmobranch evolution and the origin of vertebrates.</title>
        <authorList>
            <person name="Hara Y"/>
            <person name="Yamaguchi K"/>
            <person name="Onimaru K"/>
            <person name="Kadota M"/>
            <person name="Koyanagi M"/>
            <person name="Keeley SD"/>
            <person name="Tatsumi K"/>
            <person name="Tanaka K"/>
            <person name="Motone F"/>
            <person name="Kageyama Y"/>
            <person name="Nozu R"/>
            <person name="Adachi N"/>
            <person name="Nishimura O"/>
            <person name="Nakagawa R"/>
            <person name="Tanegashima C"/>
            <person name="Kiyatake I"/>
            <person name="Matsumoto R"/>
            <person name="Murakumo K"/>
            <person name="Nishida K"/>
            <person name="Terakita A"/>
            <person name="Kuratani S"/>
            <person name="Sato K"/>
            <person name="Hyodo S Kuraku.S."/>
        </authorList>
    </citation>
    <scope>NUCLEOTIDE SEQUENCE [LARGE SCALE GENOMIC DNA]</scope>
</reference>
<evidence type="ECO:0000256" key="8">
    <source>
        <dbReference type="SAM" id="MobiDB-lite"/>
    </source>
</evidence>
<feature type="region of interest" description="Disordered" evidence="8">
    <location>
        <begin position="1"/>
        <end position="22"/>
    </location>
</feature>
<accession>A0A401NP54</accession>
<evidence type="ECO:0000256" key="3">
    <source>
        <dbReference type="ARBA" id="ARBA00038439"/>
    </source>
</evidence>
<dbReference type="PROSITE" id="PS50088">
    <property type="entry name" value="ANK_REPEAT"/>
    <property type="match status" value="4"/>
</dbReference>
<dbReference type="PANTHER" id="PTHR46680:SF1">
    <property type="entry name" value="NF-KAPPA-B INHIBITOR ALPHA"/>
    <property type="match status" value="1"/>
</dbReference>
<dbReference type="InterPro" id="IPR051070">
    <property type="entry name" value="NF-kappa-B_inhibitor"/>
</dbReference>
<evidence type="ECO:0000313" key="9">
    <source>
        <dbReference type="EMBL" id="GCB62653.1"/>
    </source>
</evidence>
<dbReference type="SUPFAM" id="SSF48403">
    <property type="entry name" value="Ankyrin repeat"/>
    <property type="match status" value="1"/>
</dbReference>
<protein>
    <recommendedName>
        <fullName evidence="4">NF-kappa-B inhibitor alpha</fullName>
    </recommendedName>
    <alternativeName>
        <fullName evidence="5">I-kappa-B-alpha</fullName>
    </alternativeName>
</protein>
<feature type="compositionally biased region" description="Basic and acidic residues" evidence="8">
    <location>
        <begin position="11"/>
        <end position="22"/>
    </location>
</feature>